<proteinExistence type="predicted"/>
<accession>A0AAD3DFJ3</accession>
<keyword evidence="1" id="KW-1133">Transmembrane helix</keyword>
<dbReference type="Proteomes" id="UP001054902">
    <property type="component" value="Unassembled WGS sequence"/>
</dbReference>
<organism evidence="3 4">
    <name type="scientific">Chaetoceros tenuissimus</name>
    <dbReference type="NCBI Taxonomy" id="426638"/>
    <lineage>
        <taxon>Eukaryota</taxon>
        <taxon>Sar</taxon>
        <taxon>Stramenopiles</taxon>
        <taxon>Ochrophyta</taxon>
        <taxon>Bacillariophyta</taxon>
        <taxon>Coscinodiscophyceae</taxon>
        <taxon>Chaetocerotophycidae</taxon>
        <taxon>Chaetocerotales</taxon>
        <taxon>Chaetocerotaceae</taxon>
        <taxon>Chaetoceros</taxon>
    </lineage>
</organism>
<feature type="domain" description="NADH-ubiquinone oxidoreductase 21kDa subunit N-terminal" evidence="2">
    <location>
        <begin position="6"/>
        <end position="83"/>
    </location>
</feature>
<evidence type="ECO:0000313" key="3">
    <source>
        <dbReference type="EMBL" id="GFH62095.1"/>
    </source>
</evidence>
<sequence length="131" mass="14228">MTYSDPKYPIVNPSPSVDDCISAFRISDYFTAIGLTSASWGYGYIFGKPHRLATASTAAALGLTAAGMLMLQDSRGRLMGYVENEREVKKYGAWSQQLAGSADQVGQRFPTAVVSKGNVNWPKPDLQAKNM</sequence>
<name>A0AAD3DFJ3_9STRA</name>
<keyword evidence="1" id="KW-0812">Transmembrane</keyword>
<comment type="caution">
    <text evidence="3">The sequence shown here is derived from an EMBL/GenBank/DDBJ whole genome shotgun (WGS) entry which is preliminary data.</text>
</comment>
<evidence type="ECO:0000259" key="2">
    <source>
        <dbReference type="Pfam" id="PF10785"/>
    </source>
</evidence>
<keyword evidence="4" id="KW-1185">Reference proteome</keyword>
<gene>
    <name evidence="3" type="ORF">CTEN210_18571</name>
</gene>
<dbReference type="Pfam" id="PF10785">
    <property type="entry name" value="NADH-u_ox-rdase"/>
    <property type="match status" value="1"/>
</dbReference>
<protein>
    <recommendedName>
        <fullName evidence="2">NADH-ubiquinone oxidoreductase 21kDa subunit N-terminal domain-containing protein</fullName>
    </recommendedName>
</protein>
<reference evidence="3 4" key="1">
    <citation type="journal article" date="2021" name="Sci. Rep.">
        <title>The genome of the diatom Chaetoceros tenuissimus carries an ancient integrated fragment of an extant virus.</title>
        <authorList>
            <person name="Hongo Y."/>
            <person name="Kimura K."/>
            <person name="Takaki Y."/>
            <person name="Yoshida Y."/>
            <person name="Baba S."/>
            <person name="Kobayashi G."/>
            <person name="Nagasaki K."/>
            <person name="Hano T."/>
            <person name="Tomaru Y."/>
        </authorList>
    </citation>
    <scope>NUCLEOTIDE SEQUENCE [LARGE SCALE GENOMIC DNA]</scope>
    <source>
        <strain evidence="3 4">NIES-3715</strain>
    </source>
</reference>
<dbReference type="PANTHER" id="PTHR34062">
    <property type="entry name" value="OXIDOREDUCTASE 21 KDA SUBUNIT, PUTATIVE (AFU_ORTHOLOGUE AFUA_4G04750)-RELATED"/>
    <property type="match status" value="1"/>
</dbReference>
<dbReference type="PANTHER" id="PTHR34062:SF1">
    <property type="entry name" value="NADH-UBIQUINONE OXIDOREDUCTASE 21KDA SUBUNIT N-TERMINAL DOMAIN-CONTAINING PROTEIN"/>
    <property type="match status" value="1"/>
</dbReference>
<evidence type="ECO:0000313" key="4">
    <source>
        <dbReference type="Proteomes" id="UP001054902"/>
    </source>
</evidence>
<evidence type="ECO:0000256" key="1">
    <source>
        <dbReference type="SAM" id="Phobius"/>
    </source>
</evidence>
<dbReference type="EMBL" id="BLLK01000077">
    <property type="protein sequence ID" value="GFH62095.1"/>
    <property type="molecule type" value="Genomic_DNA"/>
</dbReference>
<feature type="transmembrane region" description="Helical" evidence="1">
    <location>
        <begin position="52"/>
        <end position="71"/>
    </location>
</feature>
<dbReference type="AlphaFoldDB" id="A0AAD3DFJ3"/>
<dbReference type="InterPro" id="IPR019721">
    <property type="entry name" value="NADH-UbQ_OxRdtase_su21_N"/>
</dbReference>
<dbReference type="InterPro" id="IPR053229">
    <property type="entry name" value="NADH-Q_oxidrdct_subunit"/>
</dbReference>
<keyword evidence="1" id="KW-0472">Membrane</keyword>